<organism evidence="3 4">
    <name type="scientific">Desulfovibrio subterraneus</name>
    <dbReference type="NCBI Taxonomy" id="2718620"/>
    <lineage>
        <taxon>Bacteria</taxon>
        <taxon>Pseudomonadati</taxon>
        <taxon>Thermodesulfobacteriota</taxon>
        <taxon>Desulfovibrionia</taxon>
        <taxon>Desulfovibrionales</taxon>
        <taxon>Desulfovibrionaceae</taxon>
        <taxon>Desulfovibrio</taxon>
    </lineage>
</organism>
<dbReference type="PANTHER" id="PTHR13420:SF7">
    <property type="entry name" value="UPF0235 PROTEIN C15ORF40"/>
    <property type="match status" value="1"/>
</dbReference>
<proteinExistence type="inferred from homology"/>
<gene>
    <name evidence="3" type="ORF">DSM101010T_21110</name>
</gene>
<accession>A0A7J0BJ69</accession>
<dbReference type="PANTHER" id="PTHR13420">
    <property type="entry name" value="UPF0235 PROTEIN C15ORF40"/>
    <property type="match status" value="1"/>
</dbReference>
<dbReference type="Pfam" id="PF02594">
    <property type="entry name" value="DUF167"/>
    <property type="match status" value="1"/>
</dbReference>
<dbReference type="NCBIfam" id="TIGR00251">
    <property type="entry name" value="DUF167 family protein"/>
    <property type="match status" value="1"/>
</dbReference>
<dbReference type="AlphaFoldDB" id="A0A7J0BJ69"/>
<dbReference type="InterPro" id="IPR003746">
    <property type="entry name" value="DUF167"/>
</dbReference>
<dbReference type="InterPro" id="IPR036591">
    <property type="entry name" value="YggU-like_sf"/>
</dbReference>
<dbReference type="SMART" id="SM01152">
    <property type="entry name" value="DUF167"/>
    <property type="match status" value="1"/>
</dbReference>
<dbReference type="Proteomes" id="UP000503840">
    <property type="component" value="Unassembled WGS sequence"/>
</dbReference>
<evidence type="ECO:0000313" key="3">
    <source>
        <dbReference type="EMBL" id="GFM33746.1"/>
    </source>
</evidence>
<dbReference type="EMBL" id="BLVO01000013">
    <property type="protein sequence ID" value="GFM33746.1"/>
    <property type="molecule type" value="Genomic_DNA"/>
</dbReference>
<comment type="caution">
    <text evidence="3">The sequence shown here is derived from an EMBL/GenBank/DDBJ whole genome shotgun (WGS) entry which is preliminary data.</text>
</comment>
<dbReference type="RefSeq" id="WP_174405378.1">
    <property type="nucleotide sequence ID" value="NZ_BLVO01000013.1"/>
</dbReference>
<evidence type="ECO:0000256" key="2">
    <source>
        <dbReference type="HAMAP-Rule" id="MF_00634"/>
    </source>
</evidence>
<evidence type="ECO:0000313" key="4">
    <source>
        <dbReference type="Proteomes" id="UP000503840"/>
    </source>
</evidence>
<sequence length="102" mass="11206">MALPEYIVPEPDGSHMLLVWAQPGAKKNEVVGLHQGRLKIRLNAPAVDNKANKALLEFVAKLLSVRASRLELVAGQTSRQKKIRIESAEEPVWNSLITGVAE</sequence>
<protein>
    <recommendedName>
        <fullName evidence="2">UPF0235 protein DSM101010T_21110</fullName>
    </recommendedName>
</protein>
<dbReference type="SUPFAM" id="SSF69786">
    <property type="entry name" value="YggU-like"/>
    <property type="match status" value="1"/>
</dbReference>
<keyword evidence="4" id="KW-1185">Reference proteome</keyword>
<comment type="similarity">
    <text evidence="1 2">Belongs to the UPF0235 family.</text>
</comment>
<reference evidence="3 4" key="1">
    <citation type="submission" date="2020-05" db="EMBL/GenBank/DDBJ databases">
        <title>Draft genome sequence of Desulfovibrio sp. strain HN2T.</title>
        <authorList>
            <person name="Ueno A."/>
            <person name="Tamazawa S."/>
            <person name="Tamamura S."/>
            <person name="Murakami T."/>
            <person name="Kiyama T."/>
            <person name="Inomata H."/>
            <person name="Amano Y."/>
            <person name="Miyakawa K."/>
            <person name="Tamaki H."/>
            <person name="Naganuma T."/>
            <person name="Kaneko K."/>
        </authorList>
    </citation>
    <scope>NUCLEOTIDE SEQUENCE [LARGE SCALE GENOMIC DNA]</scope>
    <source>
        <strain evidence="3 4">HN2</strain>
    </source>
</reference>
<evidence type="ECO:0000256" key="1">
    <source>
        <dbReference type="ARBA" id="ARBA00010364"/>
    </source>
</evidence>
<name>A0A7J0BJ69_9BACT</name>
<dbReference type="GO" id="GO:0005737">
    <property type="term" value="C:cytoplasm"/>
    <property type="evidence" value="ECO:0007669"/>
    <property type="project" value="TreeGrafter"/>
</dbReference>
<dbReference type="Gene3D" id="3.30.1200.10">
    <property type="entry name" value="YggU-like"/>
    <property type="match status" value="1"/>
</dbReference>
<dbReference type="HAMAP" id="MF_00634">
    <property type="entry name" value="UPF0235"/>
    <property type="match status" value="1"/>
</dbReference>